<feature type="region of interest" description="Disordered" evidence="1">
    <location>
        <begin position="47"/>
        <end position="69"/>
    </location>
</feature>
<keyword evidence="2" id="KW-0472">Membrane</keyword>
<evidence type="ECO:0000256" key="2">
    <source>
        <dbReference type="SAM" id="Phobius"/>
    </source>
</evidence>
<dbReference type="EMBL" id="DWUX01000211">
    <property type="protein sequence ID" value="HJD40751.1"/>
    <property type="molecule type" value="Genomic_DNA"/>
</dbReference>
<protein>
    <submittedName>
        <fullName evidence="3">Uncharacterized protein</fullName>
    </submittedName>
</protein>
<evidence type="ECO:0000313" key="3">
    <source>
        <dbReference type="EMBL" id="HJD40751.1"/>
    </source>
</evidence>
<keyword evidence="2" id="KW-0812">Transmembrane</keyword>
<name>A0A9D2RCB4_9FIRM</name>
<keyword evidence="2" id="KW-1133">Transmembrane helix</keyword>
<reference evidence="3" key="2">
    <citation type="submission" date="2021-04" db="EMBL/GenBank/DDBJ databases">
        <authorList>
            <person name="Gilroy R."/>
        </authorList>
    </citation>
    <scope>NUCLEOTIDE SEQUENCE</scope>
    <source>
        <strain evidence="3">ChiW19-6364</strain>
    </source>
</reference>
<accession>A0A9D2RCB4</accession>
<dbReference type="AlphaFoldDB" id="A0A9D2RCB4"/>
<evidence type="ECO:0000313" key="4">
    <source>
        <dbReference type="Proteomes" id="UP000823850"/>
    </source>
</evidence>
<comment type="caution">
    <text evidence="3">The sequence shown here is derived from an EMBL/GenBank/DDBJ whole genome shotgun (WGS) entry which is preliminary data.</text>
</comment>
<feature type="transmembrane region" description="Helical" evidence="2">
    <location>
        <begin position="78"/>
        <end position="100"/>
    </location>
</feature>
<sequence>MKNICILCGGKLRDGICTECGMDNRKSDDRYKEVLNQSSCDKVPMTHVHTREEGTKNKGKTAVKQKSYSHNGTNPKNLLGVIIAGAIILVLVVMSLVSYARGILEDGSRQGYSTNYDSSYEGILDEFSTQGEQ</sequence>
<proteinExistence type="predicted"/>
<gene>
    <name evidence="3" type="ORF">H9913_12070</name>
</gene>
<reference evidence="3" key="1">
    <citation type="journal article" date="2021" name="PeerJ">
        <title>Extensive microbial diversity within the chicken gut microbiome revealed by metagenomics and culture.</title>
        <authorList>
            <person name="Gilroy R."/>
            <person name="Ravi A."/>
            <person name="Getino M."/>
            <person name="Pursley I."/>
            <person name="Horton D.L."/>
            <person name="Alikhan N.F."/>
            <person name="Baker D."/>
            <person name="Gharbi K."/>
            <person name="Hall N."/>
            <person name="Watson M."/>
            <person name="Adriaenssens E.M."/>
            <person name="Foster-Nyarko E."/>
            <person name="Jarju S."/>
            <person name="Secka A."/>
            <person name="Antonio M."/>
            <person name="Oren A."/>
            <person name="Chaudhuri R.R."/>
            <person name="La Ragione R."/>
            <person name="Hildebrand F."/>
            <person name="Pallen M.J."/>
        </authorList>
    </citation>
    <scope>NUCLEOTIDE SEQUENCE</scope>
    <source>
        <strain evidence="3">ChiW19-6364</strain>
    </source>
</reference>
<dbReference type="Proteomes" id="UP000823850">
    <property type="component" value="Unassembled WGS sequence"/>
</dbReference>
<evidence type="ECO:0000256" key="1">
    <source>
        <dbReference type="SAM" id="MobiDB-lite"/>
    </source>
</evidence>
<organism evidence="3 4">
    <name type="scientific">Candidatus Blautia stercoripullorum</name>
    <dbReference type="NCBI Taxonomy" id="2838502"/>
    <lineage>
        <taxon>Bacteria</taxon>
        <taxon>Bacillati</taxon>
        <taxon>Bacillota</taxon>
        <taxon>Clostridia</taxon>
        <taxon>Lachnospirales</taxon>
        <taxon>Lachnospiraceae</taxon>
        <taxon>Blautia</taxon>
    </lineage>
</organism>